<gene>
    <name evidence="1" type="ORF">OSC50_21405</name>
</gene>
<dbReference type="Pfam" id="PF12686">
    <property type="entry name" value="DUF3800"/>
    <property type="match status" value="1"/>
</dbReference>
<sequence length="410" mass="46468">MDRTYAFVDESGNSDLDTSKGGSSGFFIVCSILVAEKDLDAAYAQADELRKRHFQTGEIKSSNLKPKDSDRRARILNELAELPFRLYFTVVDKSQIRKDGGLRFKTSFIKYVNGLLYERLFHAYPDLQMIVDEHGGQEFQESLKSYVAERFVDDLFGDKDAFQTMASKDNVLVQVADFFAGSVAQIYEEKASEEAVLAYKKILRSLTLGMLEWPSKYQSLLPPPTDEFEYADYQVHQEALRQADLFSERVGKHPDEDERLQLSILRFLRFQSEFVTKDYVLTTEIMAHLKDSGLGEVNGQRIRSSGIAKLRDADVIITSASKGYKIPQTRADINDFLERASGIVVPLLERVKKARDVYRLSSRGEYDIVTANLAELARLLAALEAFADDLDMPPTQVTLEQQMNAKSPLM</sequence>
<dbReference type="Proteomes" id="UP001164116">
    <property type="component" value="Chromosome"/>
</dbReference>
<keyword evidence="2" id="KW-1185">Reference proteome</keyword>
<evidence type="ECO:0000313" key="1">
    <source>
        <dbReference type="EMBL" id="UZW17908.1"/>
    </source>
</evidence>
<dbReference type="InterPro" id="IPR024524">
    <property type="entry name" value="DUF3800"/>
</dbReference>
<organism evidence="1 2">
    <name type="scientific">Pseudomonas quebecensis</name>
    <dbReference type="NCBI Taxonomy" id="2995174"/>
    <lineage>
        <taxon>Bacteria</taxon>
        <taxon>Pseudomonadati</taxon>
        <taxon>Pseudomonadota</taxon>
        <taxon>Gammaproteobacteria</taxon>
        <taxon>Pseudomonadales</taxon>
        <taxon>Pseudomonadaceae</taxon>
        <taxon>Pseudomonas</taxon>
    </lineage>
</organism>
<proteinExistence type="predicted"/>
<evidence type="ECO:0000313" key="2">
    <source>
        <dbReference type="Proteomes" id="UP001164116"/>
    </source>
</evidence>
<protein>
    <submittedName>
        <fullName evidence="1">DUF3800 domain-containing protein</fullName>
    </submittedName>
</protein>
<name>A0ABY6QGC5_9PSED</name>
<dbReference type="EMBL" id="CP112866">
    <property type="protein sequence ID" value="UZW17908.1"/>
    <property type="molecule type" value="Genomic_DNA"/>
</dbReference>
<accession>A0ABY6QGC5</accession>
<dbReference type="RefSeq" id="WP_266245759.1">
    <property type="nucleotide sequence ID" value="NZ_CP112866.1"/>
</dbReference>
<reference evidence="1" key="1">
    <citation type="submission" date="2022-11" db="EMBL/GenBank/DDBJ databases">
        <title>Taxonomic description of a new Pseudomonas species.</title>
        <authorList>
            <person name="Tambong J.T."/>
        </authorList>
    </citation>
    <scope>NUCLEOTIDE SEQUENCE</scope>
    <source>
        <strain evidence="1">S1Bt42</strain>
    </source>
</reference>